<dbReference type="EMBL" id="JBHTAS010000001">
    <property type="protein sequence ID" value="MFC7141283.1"/>
    <property type="molecule type" value="Genomic_DNA"/>
</dbReference>
<protein>
    <recommendedName>
        <fullName evidence="3">PQQ-like domain-containing protein</fullName>
    </recommendedName>
</protein>
<dbReference type="RefSeq" id="WP_274322369.1">
    <property type="nucleotide sequence ID" value="NZ_CP118158.1"/>
</dbReference>
<keyword evidence="2" id="KW-1185">Reference proteome</keyword>
<evidence type="ECO:0008006" key="3">
    <source>
        <dbReference type="Google" id="ProtNLM"/>
    </source>
</evidence>
<evidence type="ECO:0000313" key="2">
    <source>
        <dbReference type="Proteomes" id="UP001596432"/>
    </source>
</evidence>
<organism evidence="1 2">
    <name type="scientific">Halosimplex aquaticum</name>
    <dbReference type="NCBI Taxonomy" id="3026162"/>
    <lineage>
        <taxon>Archaea</taxon>
        <taxon>Methanobacteriati</taxon>
        <taxon>Methanobacteriota</taxon>
        <taxon>Stenosarchaea group</taxon>
        <taxon>Halobacteria</taxon>
        <taxon>Halobacteriales</taxon>
        <taxon>Haloarculaceae</taxon>
        <taxon>Halosimplex</taxon>
    </lineage>
</organism>
<dbReference type="InterPro" id="IPR015943">
    <property type="entry name" value="WD40/YVTN_repeat-like_dom_sf"/>
</dbReference>
<dbReference type="InterPro" id="IPR011047">
    <property type="entry name" value="Quinoprotein_ADH-like_sf"/>
</dbReference>
<dbReference type="GeneID" id="78821592"/>
<name>A0ABD5Y5X9_9EURY</name>
<dbReference type="InterPro" id="IPR058263">
    <property type="entry name" value="DUF7957"/>
</dbReference>
<dbReference type="Gene3D" id="2.130.10.10">
    <property type="entry name" value="YVTN repeat-like/Quinoprotein amine dehydrogenase"/>
    <property type="match status" value="1"/>
</dbReference>
<dbReference type="Pfam" id="PF25857">
    <property type="entry name" value="DUF7957"/>
    <property type="match status" value="1"/>
</dbReference>
<dbReference type="AlphaFoldDB" id="A0ABD5Y5X9"/>
<proteinExistence type="predicted"/>
<reference evidence="1 2" key="1">
    <citation type="journal article" date="2019" name="Int. J. Syst. Evol. Microbiol.">
        <title>The Global Catalogue of Microorganisms (GCM) 10K type strain sequencing project: providing services to taxonomists for standard genome sequencing and annotation.</title>
        <authorList>
            <consortium name="The Broad Institute Genomics Platform"/>
            <consortium name="The Broad Institute Genome Sequencing Center for Infectious Disease"/>
            <person name="Wu L."/>
            <person name="Ma J."/>
        </authorList>
    </citation>
    <scope>NUCLEOTIDE SEQUENCE [LARGE SCALE GENOMIC DNA]</scope>
    <source>
        <strain evidence="1 2">XZYJT29</strain>
    </source>
</reference>
<comment type="caution">
    <text evidence="1">The sequence shown here is derived from an EMBL/GenBank/DDBJ whole genome shotgun (WGS) entry which is preliminary data.</text>
</comment>
<accession>A0ABD5Y5X9</accession>
<dbReference type="SUPFAM" id="SSF50998">
    <property type="entry name" value="Quinoprotein alcohol dehydrogenase-like"/>
    <property type="match status" value="1"/>
</dbReference>
<dbReference type="Proteomes" id="UP001596432">
    <property type="component" value="Unassembled WGS sequence"/>
</dbReference>
<evidence type="ECO:0000313" key="1">
    <source>
        <dbReference type="EMBL" id="MFC7141283.1"/>
    </source>
</evidence>
<sequence length="232" mass="25529">MDVSYEAANTSVTIGSVEQPVPGRIRDCQELDDLLAVSITPDEHYGIDLSDAVKSAEFALPSPNRNLVGFDESGEITWIVDTPDHGTNEDHFRDLSLVSNRLLANNTDDHYYEVDPSTGEIVGSYPETQLPIGDRVVSFNGTVKRIHQLDDLVVVETGTTPTSFYGYETDGSLRWQRHGNAGLEIRDGALAETIVPNDARRAIVRLDPDTGKRVEVLESDLPDPEQYVSASE</sequence>
<gene>
    <name evidence="1" type="ORF">ACFQMA_15765</name>
</gene>